<protein>
    <submittedName>
        <fullName evidence="6">Frizzled-7-like protein</fullName>
    </submittedName>
</protein>
<accession>A0A443RU68</accession>
<keyword evidence="2" id="KW-1015">Disulfide bond</keyword>
<keyword evidence="1" id="KW-0217">Developmental protein</keyword>
<dbReference type="InterPro" id="IPR036790">
    <property type="entry name" value="Frizzled_dom_sf"/>
</dbReference>
<dbReference type="InterPro" id="IPR015526">
    <property type="entry name" value="Frizzled/SFRP"/>
</dbReference>
<dbReference type="GO" id="GO:0005886">
    <property type="term" value="C:plasma membrane"/>
    <property type="evidence" value="ECO:0007669"/>
    <property type="project" value="TreeGrafter"/>
</dbReference>
<dbReference type="STRING" id="299467.A0A443RU68"/>
<dbReference type="OrthoDB" id="10053709at2759"/>
<dbReference type="InterPro" id="IPR020067">
    <property type="entry name" value="Frizzled_dom"/>
</dbReference>
<dbReference type="PROSITE" id="PS50038">
    <property type="entry name" value="FZ"/>
    <property type="match status" value="1"/>
</dbReference>
<dbReference type="SMART" id="SM00063">
    <property type="entry name" value="FRI"/>
    <property type="match status" value="1"/>
</dbReference>
<evidence type="ECO:0000259" key="5">
    <source>
        <dbReference type="PROSITE" id="PS50038"/>
    </source>
</evidence>
<name>A0A443RU68_9ACAR</name>
<dbReference type="VEuPathDB" id="VectorBase:LDEU013154"/>
<evidence type="ECO:0000256" key="4">
    <source>
        <dbReference type="SAM" id="SignalP"/>
    </source>
</evidence>
<sequence length="128" mass="14475">MIDVRFPILFIFVLLPKSFNCSKCEPIAVSFCANKLPYNLTILPNLYGHTNQQQSSLEIRKYSPLVNSDCNENVKLFICSLYLPVCTILNEPIPPCRSLCTVAKNGCEPLFSELGIKWPECENFPEKG</sequence>
<dbReference type="AlphaFoldDB" id="A0A443RU68"/>
<evidence type="ECO:0000313" key="6">
    <source>
        <dbReference type="EMBL" id="RWS18886.1"/>
    </source>
</evidence>
<evidence type="ECO:0000256" key="3">
    <source>
        <dbReference type="PROSITE-ProRule" id="PRU00090"/>
    </source>
</evidence>
<dbReference type="GO" id="GO:0060070">
    <property type="term" value="P:canonical Wnt signaling pathway"/>
    <property type="evidence" value="ECO:0007669"/>
    <property type="project" value="TreeGrafter"/>
</dbReference>
<feature type="chain" id="PRO_5019527260" evidence="4">
    <location>
        <begin position="25"/>
        <end position="128"/>
    </location>
</feature>
<comment type="caution">
    <text evidence="6">The sequence shown here is derived from an EMBL/GenBank/DDBJ whole genome shotgun (WGS) entry which is preliminary data.</text>
</comment>
<organism evidence="6 7">
    <name type="scientific">Leptotrombidium deliense</name>
    <dbReference type="NCBI Taxonomy" id="299467"/>
    <lineage>
        <taxon>Eukaryota</taxon>
        <taxon>Metazoa</taxon>
        <taxon>Ecdysozoa</taxon>
        <taxon>Arthropoda</taxon>
        <taxon>Chelicerata</taxon>
        <taxon>Arachnida</taxon>
        <taxon>Acari</taxon>
        <taxon>Acariformes</taxon>
        <taxon>Trombidiformes</taxon>
        <taxon>Prostigmata</taxon>
        <taxon>Anystina</taxon>
        <taxon>Parasitengona</taxon>
        <taxon>Trombiculoidea</taxon>
        <taxon>Trombiculidae</taxon>
        <taxon>Leptotrombidium</taxon>
    </lineage>
</organism>
<gene>
    <name evidence="6" type="ORF">B4U80_07283</name>
</gene>
<feature type="non-terminal residue" evidence="6">
    <location>
        <position position="128"/>
    </location>
</feature>
<keyword evidence="7" id="KW-1185">Reference proteome</keyword>
<dbReference type="SUPFAM" id="SSF63501">
    <property type="entry name" value="Frizzled cysteine-rich domain"/>
    <property type="match status" value="1"/>
</dbReference>
<proteinExistence type="predicted"/>
<dbReference type="PANTHER" id="PTHR11309">
    <property type="entry name" value="FRIZZLED"/>
    <property type="match status" value="1"/>
</dbReference>
<dbReference type="Proteomes" id="UP000288716">
    <property type="component" value="Unassembled WGS sequence"/>
</dbReference>
<dbReference type="GO" id="GO:0035567">
    <property type="term" value="P:non-canonical Wnt signaling pathway"/>
    <property type="evidence" value="ECO:0007669"/>
    <property type="project" value="TreeGrafter"/>
</dbReference>
<reference evidence="6 7" key="1">
    <citation type="journal article" date="2018" name="Gigascience">
        <title>Genomes of trombidid mites reveal novel predicted allergens and laterally-transferred genes associated with secondary metabolism.</title>
        <authorList>
            <person name="Dong X."/>
            <person name="Chaisiri K."/>
            <person name="Xia D."/>
            <person name="Armstrong S.D."/>
            <person name="Fang Y."/>
            <person name="Donnelly M.J."/>
            <person name="Kadowaki T."/>
            <person name="McGarry J.W."/>
            <person name="Darby A.C."/>
            <person name="Makepeace B.L."/>
        </authorList>
    </citation>
    <scope>NUCLEOTIDE SEQUENCE [LARGE SCALE GENOMIC DNA]</scope>
    <source>
        <strain evidence="6">UoL-UT</strain>
    </source>
</reference>
<evidence type="ECO:0000256" key="1">
    <source>
        <dbReference type="ARBA" id="ARBA00022473"/>
    </source>
</evidence>
<dbReference type="GO" id="GO:0042813">
    <property type="term" value="F:Wnt receptor activity"/>
    <property type="evidence" value="ECO:0007669"/>
    <property type="project" value="TreeGrafter"/>
</dbReference>
<keyword evidence="4" id="KW-0732">Signal</keyword>
<dbReference type="Pfam" id="PF01392">
    <property type="entry name" value="Fz"/>
    <property type="match status" value="1"/>
</dbReference>
<dbReference type="GO" id="GO:0017147">
    <property type="term" value="F:Wnt-protein binding"/>
    <property type="evidence" value="ECO:0007669"/>
    <property type="project" value="TreeGrafter"/>
</dbReference>
<feature type="signal peptide" evidence="4">
    <location>
        <begin position="1"/>
        <end position="24"/>
    </location>
</feature>
<feature type="domain" description="FZ" evidence="5">
    <location>
        <begin position="19"/>
        <end position="128"/>
    </location>
</feature>
<dbReference type="PANTHER" id="PTHR11309:SF47">
    <property type="entry name" value="FRIZZLED"/>
    <property type="match status" value="1"/>
</dbReference>
<comment type="caution">
    <text evidence="3">Lacks conserved residue(s) required for the propagation of feature annotation.</text>
</comment>
<evidence type="ECO:0000313" key="7">
    <source>
        <dbReference type="Proteomes" id="UP000288716"/>
    </source>
</evidence>
<dbReference type="Gene3D" id="1.10.2000.10">
    <property type="entry name" value="Frizzled cysteine-rich domain"/>
    <property type="match status" value="1"/>
</dbReference>
<evidence type="ECO:0000256" key="2">
    <source>
        <dbReference type="ARBA" id="ARBA00023157"/>
    </source>
</evidence>
<dbReference type="EMBL" id="NCKV01032921">
    <property type="protein sequence ID" value="RWS18886.1"/>
    <property type="molecule type" value="Genomic_DNA"/>
</dbReference>